<sequence>MEKEFIFSIDLGGTSSKVAILKTDGKILEKWEIPTNKAENGKFIVEEIYYSFNKKINELNIKPDQFFGIGMGAPGPVLKDGRITRAVNIGWENYPLKAELEKTFSLPAYVENDANCAALGELWLGAGKGLKDIVAITLGTGVGGGVIIDGHIVGGTTGGGGEIGHMTVQLEHGFQCNCGKTGCLETVASATGVVNLAMQRIESLEKETILTTVLKEKGKLTSKDIFDAVHEDEIAGEIVDRVGYYLGYALSTLSAILNPEAIIIGGGVSKAGNKLLEPVNTYYQKFAFPPTGTDTKILLAELGNDAGIIGAGYLVKQNS</sequence>
<organism evidence="9 10">
    <name type="scientific">Caldibacillus thermoamylovorans</name>
    <dbReference type="NCBI Taxonomy" id="35841"/>
    <lineage>
        <taxon>Bacteria</taxon>
        <taxon>Bacillati</taxon>
        <taxon>Bacillota</taxon>
        <taxon>Bacilli</taxon>
        <taxon>Bacillales</taxon>
        <taxon>Bacillaceae</taxon>
        <taxon>Caldibacillus</taxon>
    </lineage>
</organism>
<dbReference type="Pfam" id="PF00480">
    <property type="entry name" value="ROK"/>
    <property type="match status" value="1"/>
</dbReference>
<dbReference type="SUPFAM" id="SSF53067">
    <property type="entry name" value="Actin-like ATPase domain"/>
    <property type="match status" value="1"/>
</dbReference>
<dbReference type="AlphaFoldDB" id="A0A090IWE4"/>
<keyword evidence="4 9" id="KW-0808">Transferase</keyword>
<keyword evidence="7" id="KW-0067">ATP-binding</keyword>
<dbReference type="RefSeq" id="WP_034771042.1">
    <property type="nucleotide sequence ID" value="NZ_CCRF01000064.1"/>
</dbReference>
<dbReference type="InterPro" id="IPR000600">
    <property type="entry name" value="ROK"/>
</dbReference>
<evidence type="ECO:0000313" key="9">
    <source>
        <dbReference type="EMBL" id="CEE02027.1"/>
    </source>
</evidence>
<evidence type="ECO:0000256" key="6">
    <source>
        <dbReference type="ARBA" id="ARBA00022777"/>
    </source>
</evidence>
<dbReference type="PANTHER" id="PTHR18964">
    <property type="entry name" value="ROK (REPRESSOR, ORF, KINASE) FAMILY"/>
    <property type="match status" value="1"/>
</dbReference>
<dbReference type="PROSITE" id="PS01125">
    <property type="entry name" value="ROK"/>
    <property type="match status" value="1"/>
</dbReference>
<protein>
    <recommendedName>
        <fullName evidence="3">Glucokinase</fullName>
        <ecNumber evidence="2">2.7.1.2</ecNumber>
    </recommendedName>
    <alternativeName>
        <fullName evidence="8">Glucose kinase</fullName>
    </alternativeName>
</protein>
<evidence type="ECO:0000256" key="3">
    <source>
        <dbReference type="ARBA" id="ARBA00014701"/>
    </source>
</evidence>
<evidence type="ECO:0000256" key="7">
    <source>
        <dbReference type="ARBA" id="ARBA00022840"/>
    </source>
</evidence>
<evidence type="ECO:0000256" key="4">
    <source>
        <dbReference type="ARBA" id="ARBA00022679"/>
    </source>
</evidence>
<accession>A0A090IWE4</accession>
<evidence type="ECO:0000256" key="2">
    <source>
        <dbReference type="ARBA" id="ARBA00012323"/>
    </source>
</evidence>
<keyword evidence="10" id="KW-1185">Reference proteome</keyword>
<dbReference type="GO" id="GO:0006096">
    <property type="term" value="P:glycolytic process"/>
    <property type="evidence" value="ECO:0007669"/>
    <property type="project" value="InterPro"/>
</dbReference>
<dbReference type="GO" id="GO:0005524">
    <property type="term" value="F:ATP binding"/>
    <property type="evidence" value="ECO:0007669"/>
    <property type="project" value="UniProtKB-KW"/>
</dbReference>
<dbReference type="InterPro" id="IPR043129">
    <property type="entry name" value="ATPase_NBD"/>
</dbReference>
<keyword evidence="6 9" id="KW-0418">Kinase</keyword>
<dbReference type="STRING" id="35841.B4167_1026"/>
<name>A0A090IWE4_9BACI</name>
<dbReference type="PANTHER" id="PTHR18964:SF149">
    <property type="entry name" value="BIFUNCTIONAL UDP-N-ACETYLGLUCOSAMINE 2-EPIMERASE_N-ACETYLMANNOSAMINE KINASE"/>
    <property type="match status" value="1"/>
</dbReference>
<dbReference type="Gene3D" id="3.30.420.40">
    <property type="match status" value="2"/>
</dbReference>
<gene>
    <name evidence="9" type="primary">glcK</name>
    <name evidence="9" type="ORF">BT1A1_2206</name>
</gene>
<dbReference type="EMBL" id="CCRF01000064">
    <property type="protein sequence ID" value="CEE02027.1"/>
    <property type="molecule type" value="Genomic_DNA"/>
</dbReference>
<evidence type="ECO:0000256" key="5">
    <source>
        <dbReference type="ARBA" id="ARBA00022741"/>
    </source>
</evidence>
<proteinExistence type="inferred from homology"/>
<dbReference type="InterPro" id="IPR049874">
    <property type="entry name" value="ROK_cs"/>
</dbReference>
<dbReference type="GO" id="GO:0004340">
    <property type="term" value="F:glucokinase activity"/>
    <property type="evidence" value="ECO:0007669"/>
    <property type="project" value="UniProtKB-EC"/>
</dbReference>
<evidence type="ECO:0000256" key="1">
    <source>
        <dbReference type="ARBA" id="ARBA00006479"/>
    </source>
</evidence>
<evidence type="ECO:0000313" key="10">
    <source>
        <dbReference type="Proteomes" id="UP000040576"/>
    </source>
</evidence>
<dbReference type="Proteomes" id="UP000040576">
    <property type="component" value="Unassembled WGS sequence"/>
</dbReference>
<dbReference type="NCBIfam" id="TIGR00744">
    <property type="entry name" value="ROK_glcA_fam"/>
    <property type="match status" value="1"/>
</dbReference>
<dbReference type="InterPro" id="IPR004654">
    <property type="entry name" value="ROK_glcA"/>
</dbReference>
<comment type="similarity">
    <text evidence="1">Belongs to the ROK (NagC/XylR) family.</text>
</comment>
<dbReference type="GO" id="GO:0005737">
    <property type="term" value="C:cytoplasm"/>
    <property type="evidence" value="ECO:0007669"/>
    <property type="project" value="InterPro"/>
</dbReference>
<dbReference type="PATRIC" id="fig|35841.6.peg.2477"/>
<reference evidence="9 10" key="1">
    <citation type="submission" date="2014-07" db="EMBL/GenBank/DDBJ databases">
        <authorList>
            <person name="Wibberg Daniel"/>
        </authorList>
    </citation>
    <scope>NUCLEOTIDE SEQUENCE [LARGE SCALE GENOMIC DNA]</scope>
</reference>
<dbReference type="eggNOG" id="COG1940">
    <property type="taxonomic scope" value="Bacteria"/>
</dbReference>
<dbReference type="EC" id="2.7.1.2" evidence="2"/>
<keyword evidence="5" id="KW-0547">Nucleotide-binding</keyword>
<evidence type="ECO:0000256" key="8">
    <source>
        <dbReference type="ARBA" id="ARBA00032386"/>
    </source>
</evidence>